<proteinExistence type="predicted"/>
<dbReference type="EMBL" id="BAFH01000002">
    <property type="protein sequence ID" value="GAB60976.1"/>
    <property type="molecule type" value="Genomic_DNA"/>
</dbReference>
<evidence type="ECO:0000313" key="1">
    <source>
        <dbReference type="EMBL" id="GAB60976.1"/>
    </source>
</evidence>
<gene>
    <name evidence="1" type="ORF">KSU1_B0119</name>
</gene>
<evidence type="ECO:0000313" key="2">
    <source>
        <dbReference type="Proteomes" id="UP000002985"/>
    </source>
</evidence>
<comment type="caution">
    <text evidence="1">The sequence shown here is derived from an EMBL/GenBank/DDBJ whole genome shotgun (WGS) entry which is preliminary data.</text>
</comment>
<dbReference type="AlphaFoldDB" id="I3IGY1"/>
<name>I3IGY1_9BACT</name>
<keyword evidence="2" id="KW-1185">Reference proteome</keyword>
<organism evidence="1 2">
    <name type="scientific">Candidatus Jettenia caeni</name>
    <dbReference type="NCBI Taxonomy" id="247490"/>
    <lineage>
        <taxon>Bacteria</taxon>
        <taxon>Pseudomonadati</taxon>
        <taxon>Planctomycetota</taxon>
        <taxon>Candidatus Brocadiia</taxon>
        <taxon>Candidatus Brocadiales</taxon>
        <taxon>Candidatus Brocadiaceae</taxon>
        <taxon>Candidatus Jettenia</taxon>
    </lineage>
</organism>
<accession>I3IGY1</accession>
<sequence>MVTPKCYSGKTRNLINIQEFQFVTACSQILPYVHEGMGKNLGISKEVATYGSLI</sequence>
<reference evidence="1 2" key="1">
    <citation type="journal article" date="2012" name="FEBS Lett.">
        <title>Anammox organism KSU-1 expresses a NirK-type copper-containing nitrite reductase instead of a NirS-type with cytochrome cd1.</title>
        <authorList>
            <person name="Hira D."/>
            <person name="Toh H."/>
            <person name="Migita C.T."/>
            <person name="Okubo H."/>
            <person name="Nishiyama T."/>
            <person name="Hattori M."/>
            <person name="Furukawa K."/>
            <person name="Fujii T."/>
        </authorList>
    </citation>
    <scope>NUCLEOTIDE SEQUENCE [LARGE SCALE GENOMIC DNA]</scope>
</reference>
<dbReference type="Proteomes" id="UP000002985">
    <property type="component" value="Unassembled WGS sequence"/>
</dbReference>
<protein>
    <submittedName>
        <fullName evidence="1">Uncharacterized protein</fullName>
    </submittedName>
</protein>
<dbReference type="STRING" id="247490.KSU1_B0119"/>